<name>A0A381QGT1_9ZZZZ</name>
<gene>
    <name evidence="1" type="ORF">METZ01_LOCUS31024</name>
</gene>
<reference evidence="1" key="1">
    <citation type="submission" date="2018-05" db="EMBL/GenBank/DDBJ databases">
        <authorList>
            <person name="Lanie J.A."/>
            <person name="Ng W.-L."/>
            <person name="Kazmierczak K.M."/>
            <person name="Andrzejewski T.M."/>
            <person name="Davidsen T.M."/>
            <person name="Wayne K.J."/>
            <person name="Tettelin H."/>
            <person name="Glass J.I."/>
            <person name="Rusch D."/>
            <person name="Podicherti R."/>
            <person name="Tsui H.-C.T."/>
            <person name="Winkler M.E."/>
        </authorList>
    </citation>
    <scope>NUCLEOTIDE SEQUENCE</scope>
</reference>
<organism evidence="1">
    <name type="scientific">marine metagenome</name>
    <dbReference type="NCBI Taxonomy" id="408172"/>
    <lineage>
        <taxon>unclassified sequences</taxon>
        <taxon>metagenomes</taxon>
        <taxon>ecological metagenomes</taxon>
    </lineage>
</organism>
<sequence>VVFSQEINLNMDSRDPFISPVLKSLILPGWGEYALGYQQRGRIMALTESVIFISILGSYSNSNKFESNYKAYAAQHAGVSPIGKNRQYWIDIGNYSSIDQFNEEHLRWRDFNAVYEQDKNWNWVWNDDGNRIFFEKMRIKADTWKLRASFLIGGMVLNHIISAIDALYLFRISNIENTDIVPYYSPNTDQYNLSLTIYF</sequence>
<feature type="non-terminal residue" evidence="1">
    <location>
        <position position="1"/>
    </location>
</feature>
<proteinExistence type="predicted"/>
<dbReference type="AlphaFoldDB" id="A0A381QGT1"/>
<evidence type="ECO:0000313" key="1">
    <source>
        <dbReference type="EMBL" id="SUZ78170.1"/>
    </source>
</evidence>
<evidence type="ECO:0008006" key="2">
    <source>
        <dbReference type="Google" id="ProtNLM"/>
    </source>
</evidence>
<protein>
    <recommendedName>
        <fullName evidence="2">DUF5683 domain-containing protein</fullName>
    </recommendedName>
</protein>
<accession>A0A381QGT1</accession>
<dbReference type="EMBL" id="UINC01001343">
    <property type="protein sequence ID" value="SUZ78170.1"/>
    <property type="molecule type" value="Genomic_DNA"/>
</dbReference>